<organism evidence="1 2">
    <name type="scientific">Friedmanniomyces endolithicus</name>
    <dbReference type="NCBI Taxonomy" id="329885"/>
    <lineage>
        <taxon>Eukaryota</taxon>
        <taxon>Fungi</taxon>
        <taxon>Dikarya</taxon>
        <taxon>Ascomycota</taxon>
        <taxon>Pezizomycotina</taxon>
        <taxon>Dothideomycetes</taxon>
        <taxon>Dothideomycetidae</taxon>
        <taxon>Mycosphaerellales</taxon>
        <taxon>Teratosphaeriaceae</taxon>
        <taxon>Friedmanniomyces</taxon>
    </lineage>
</organism>
<dbReference type="Proteomes" id="UP000310066">
    <property type="component" value="Unassembled WGS sequence"/>
</dbReference>
<dbReference type="PANTHER" id="PTHR28523">
    <property type="entry name" value="CYTOCHROME C OXIDASE ASSEMBLY FACTOR 1"/>
    <property type="match status" value="1"/>
</dbReference>
<dbReference type="OrthoDB" id="2100652at2759"/>
<sequence length="192" mass="21665">MLPRPRIRPLTLRDLLKHHAPPRRTIIAAPRPGSGPLMERRADRELPSISTGSTGWLRSLPIFIAIMTGSVLAIFNYQKQSSSVVSSTLYALRTNPEAREILGDEIYFNSKVPIIWGEINQLHGRIDISFWVKGSRTKGLMRFKSERKTRMGYFDTLEWSLEPSGGEKVSLLQDAPVELLQHETADKIEATA</sequence>
<dbReference type="EMBL" id="NAJP01000051">
    <property type="protein sequence ID" value="TKA37575.1"/>
    <property type="molecule type" value="Genomic_DNA"/>
</dbReference>
<dbReference type="InterPro" id="IPR014807">
    <property type="entry name" value="Coa1"/>
</dbReference>
<protein>
    <recommendedName>
        <fullName evidence="3">DUF1783-domain-containing protein</fullName>
    </recommendedName>
</protein>
<dbReference type="STRING" id="329885.A0A4U0URK7"/>
<comment type="caution">
    <text evidence="1">The sequence shown here is derived from an EMBL/GenBank/DDBJ whole genome shotgun (WGS) entry which is preliminary data.</text>
</comment>
<dbReference type="GO" id="GO:0033617">
    <property type="term" value="P:mitochondrial respiratory chain complex IV assembly"/>
    <property type="evidence" value="ECO:0007669"/>
    <property type="project" value="InterPro"/>
</dbReference>
<gene>
    <name evidence="1" type="ORF">B0A54_11533</name>
</gene>
<reference evidence="1 2" key="1">
    <citation type="submission" date="2017-03" db="EMBL/GenBank/DDBJ databases">
        <title>Genomes of endolithic fungi from Antarctica.</title>
        <authorList>
            <person name="Coleine C."/>
            <person name="Masonjones S."/>
            <person name="Stajich J.E."/>
        </authorList>
    </citation>
    <scope>NUCLEOTIDE SEQUENCE [LARGE SCALE GENOMIC DNA]</scope>
    <source>
        <strain evidence="1 2">CCFEE 5311</strain>
    </source>
</reference>
<accession>A0A4U0URK7</accession>
<evidence type="ECO:0000313" key="2">
    <source>
        <dbReference type="Proteomes" id="UP000310066"/>
    </source>
</evidence>
<proteinExistence type="predicted"/>
<name>A0A4U0URK7_9PEZI</name>
<evidence type="ECO:0008006" key="3">
    <source>
        <dbReference type="Google" id="ProtNLM"/>
    </source>
</evidence>
<evidence type="ECO:0000313" key="1">
    <source>
        <dbReference type="EMBL" id="TKA37575.1"/>
    </source>
</evidence>
<dbReference type="PANTHER" id="PTHR28523:SF1">
    <property type="entry name" value="CYTOCHROME C OXIDASE ASSEMBLY FACTOR 1"/>
    <property type="match status" value="1"/>
</dbReference>
<dbReference type="InterPro" id="IPR042432">
    <property type="entry name" value="Coa1_fungi"/>
</dbReference>
<dbReference type="AlphaFoldDB" id="A0A4U0URK7"/>
<dbReference type="Pfam" id="PF08695">
    <property type="entry name" value="Coa1"/>
    <property type="match status" value="1"/>
</dbReference>
<dbReference type="GO" id="GO:0005743">
    <property type="term" value="C:mitochondrial inner membrane"/>
    <property type="evidence" value="ECO:0007669"/>
    <property type="project" value="TreeGrafter"/>
</dbReference>